<feature type="transmembrane region" description="Helical" evidence="1">
    <location>
        <begin position="22"/>
        <end position="48"/>
    </location>
</feature>
<feature type="transmembrane region" description="Helical" evidence="1">
    <location>
        <begin position="196"/>
        <end position="216"/>
    </location>
</feature>
<dbReference type="InParanoid" id="A0A409WAP8"/>
<keyword evidence="3" id="KW-1185">Reference proteome</keyword>
<keyword evidence="1" id="KW-0472">Membrane</keyword>
<protein>
    <submittedName>
        <fullName evidence="2">Uncharacterized protein</fullName>
    </submittedName>
</protein>
<feature type="transmembrane region" description="Helical" evidence="1">
    <location>
        <begin position="98"/>
        <end position="114"/>
    </location>
</feature>
<feature type="transmembrane region" description="Helical" evidence="1">
    <location>
        <begin position="126"/>
        <end position="144"/>
    </location>
</feature>
<feature type="transmembrane region" description="Helical" evidence="1">
    <location>
        <begin position="57"/>
        <end position="78"/>
    </location>
</feature>
<feature type="transmembrane region" description="Helical" evidence="1">
    <location>
        <begin position="156"/>
        <end position="175"/>
    </location>
</feature>
<keyword evidence="1" id="KW-1133">Transmembrane helix</keyword>
<dbReference type="AlphaFoldDB" id="A0A409WAP8"/>
<gene>
    <name evidence="2" type="ORF">CVT26_012376</name>
</gene>
<evidence type="ECO:0000256" key="1">
    <source>
        <dbReference type="SAM" id="Phobius"/>
    </source>
</evidence>
<keyword evidence="1" id="KW-0812">Transmembrane</keyword>
<proteinExistence type="predicted"/>
<sequence>MESSPFPSHQGSNTFPTSLPPYIGAVMFETFLYGLYVILFCICLYVLLRRNRRLHGVLLASAVLMFAIATADIAYTYFIFFRKLLRGGLSFTDVRPKYWLYVTNNVLADSLLLYRCFVVWEHRKRVVAGPIILLLGATACGYLFEGSSSKMFNNSYIYLVMTFALNAILTALTAGRIWWLARKARVILGAGLIERYNATITILIESGCLYSLYMILDLAVRNTRVVNTIIDAGLIQAVGIMPTLIIAQVGLGRAVHDIESANSGMAIGNLEAMTNKSVSVTASMTQRLSYPQNVHCVPVRSRESQAHLHLHSQCCYASNETLMVQSRSELDPDSPRAI</sequence>
<evidence type="ECO:0000313" key="3">
    <source>
        <dbReference type="Proteomes" id="UP000284706"/>
    </source>
</evidence>
<name>A0A409WAP8_9AGAR</name>
<dbReference type="OrthoDB" id="3226582at2759"/>
<accession>A0A409WAP8</accession>
<comment type="caution">
    <text evidence="2">The sequence shown here is derived from an EMBL/GenBank/DDBJ whole genome shotgun (WGS) entry which is preliminary data.</text>
</comment>
<reference evidence="2 3" key="1">
    <citation type="journal article" date="2018" name="Evol. Lett.">
        <title>Horizontal gene cluster transfer increased hallucinogenic mushroom diversity.</title>
        <authorList>
            <person name="Reynolds H.T."/>
            <person name="Vijayakumar V."/>
            <person name="Gluck-Thaler E."/>
            <person name="Korotkin H.B."/>
            <person name="Matheny P.B."/>
            <person name="Slot J.C."/>
        </authorList>
    </citation>
    <scope>NUCLEOTIDE SEQUENCE [LARGE SCALE GENOMIC DNA]</scope>
    <source>
        <strain evidence="2 3">SRW20</strain>
    </source>
</reference>
<feature type="transmembrane region" description="Helical" evidence="1">
    <location>
        <begin position="228"/>
        <end position="247"/>
    </location>
</feature>
<dbReference type="EMBL" id="NHYE01005248">
    <property type="protein sequence ID" value="PPQ75571.1"/>
    <property type="molecule type" value="Genomic_DNA"/>
</dbReference>
<dbReference type="Proteomes" id="UP000284706">
    <property type="component" value="Unassembled WGS sequence"/>
</dbReference>
<organism evidence="2 3">
    <name type="scientific">Gymnopilus dilepis</name>
    <dbReference type="NCBI Taxonomy" id="231916"/>
    <lineage>
        <taxon>Eukaryota</taxon>
        <taxon>Fungi</taxon>
        <taxon>Dikarya</taxon>
        <taxon>Basidiomycota</taxon>
        <taxon>Agaricomycotina</taxon>
        <taxon>Agaricomycetes</taxon>
        <taxon>Agaricomycetidae</taxon>
        <taxon>Agaricales</taxon>
        <taxon>Agaricineae</taxon>
        <taxon>Hymenogastraceae</taxon>
        <taxon>Gymnopilus</taxon>
    </lineage>
</organism>
<evidence type="ECO:0000313" key="2">
    <source>
        <dbReference type="EMBL" id="PPQ75571.1"/>
    </source>
</evidence>